<dbReference type="RefSeq" id="WP_076170422.1">
    <property type="nucleotide sequence ID" value="NZ_MRTP01000003.1"/>
</dbReference>
<proteinExistence type="predicted"/>
<dbReference type="Proteomes" id="UP000187172">
    <property type="component" value="Unassembled WGS sequence"/>
</dbReference>
<gene>
    <name evidence="1" type="ORF">BK138_15240</name>
</gene>
<evidence type="ECO:0000313" key="1">
    <source>
        <dbReference type="EMBL" id="OMF54520.1"/>
    </source>
</evidence>
<organism evidence="1 2">
    <name type="scientific">Paenibacillus rhizosphaerae</name>
    <dbReference type="NCBI Taxonomy" id="297318"/>
    <lineage>
        <taxon>Bacteria</taxon>
        <taxon>Bacillati</taxon>
        <taxon>Bacillota</taxon>
        <taxon>Bacilli</taxon>
        <taxon>Bacillales</taxon>
        <taxon>Paenibacillaceae</taxon>
        <taxon>Paenibacillus</taxon>
    </lineage>
</organism>
<dbReference type="EMBL" id="MRTP01000003">
    <property type="protein sequence ID" value="OMF54520.1"/>
    <property type="molecule type" value="Genomic_DNA"/>
</dbReference>
<accession>A0A1R1ERQ5</accession>
<reference evidence="1 2" key="1">
    <citation type="submission" date="2016-11" db="EMBL/GenBank/DDBJ databases">
        <title>Paenibacillus species isolates.</title>
        <authorList>
            <person name="Beno S.M."/>
        </authorList>
    </citation>
    <scope>NUCLEOTIDE SEQUENCE [LARGE SCALE GENOMIC DNA]</scope>
    <source>
        <strain evidence="1 2">FSL R5-0378</strain>
    </source>
</reference>
<keyword evidence="2" id="KW-1185">Reference proteome</keyword>
<evidence type="ECO:0000313" key="2">
    <source>
        <dbReference type="Proteomes" id="UP000187172"/>
    </source>
</evidence>
<comment type="caution">
    <text evidence="1">The sequence shown here is derived from an EMBL/GenBank/DDBJ whole genome shotgun (WGS) entry which is preliminary data.</text>
</comment>
<dbReference type="AlphaFoldDB" id="A0A1R1ERQ5"/>
<protein>
    <submittedName>
        <fullName evidence="1">Uncharacterized protein</fullName>
    </submittedName>
</protein>
<sequence length="77" mass="8838">MNFSLKAPDGTVIESYLKDHKEFIRIDGLEYEVHSPVDELDSDPEIRHMIEASETDLVEGKLYSTEELIESVKRGEL</sequence>
<name>A0A1R1ERQ5_9BACL</name>